<feature type="domain" description="Glycosyltransferase 61 catalytic" evidence="11">
    <location>
        <begin position="4"/>
        <end position="61"/>
    </location>
</feature>
<dbReference type="Pfam" id="PF04577">
    <property type="entry name" value="Glyco_transf_61"/>
    <property type="match status" value="1"/>
</dbReference>
<keyword evidence="5" id="KW-0256">Endoplasmic reticulum</keyword>
<accession>A0A0N4VKS6</accession>
<evidence type="ECO:0000256" key="4">
    <source>
        <dbReference type="ARBA" id="ARBA00022729"/>
    </source>
</evidence>
<dbReference type="OrthoDB" id="529273at2759"/>
<keyword evidence="13" id="KW-1185">Reference proteome</keyword>
<dbReference type="AlphaFoldDB" id="A0A0N4VKS6"/>
<comment type="catalytic activity">
    <reaction evidence="9">
        <text>L-seryl-[protein] + UDP-N-acetyl-alpha-D-glucosamine = 3-O-(N-acetyl-beta-D-glucosaminyl)-L-seryl-[protein] + UDP + H(+)</text>
        <dbReference type="Rhea" id="RHEA:48904"/>
        <dbReference type="Rhea" id="RHEA-COMP:9863"/>
        <dbReference type="Rhea" id="RHEA-COMP:12251"/>
        <dbReference type="ChEBI" id="CHEBI:15378"/>
        <dbReference type="ChEBI" id="CHEBI:29999"/>
        <dbReference type="ChEBI" id="CHEBI:57705"/>
        <dbReference type="ChEBI" id="CHEBI:58223"/>
        <dbReference type="ChEBI" id="CHEBI:90838"/>
        <dbReference type="EC" id="2.4.1.255"/>
    </reaction>
</comment>
<gene>
    <name evidence="12" type="ORF">EVEC_LOCUS10772</name>
</gene>
<evidence type="ECO:0000313" key="14">
    <source>
        <dbReference type="WBParaSite" id="EVEC_0001146401-mRNA-1"/>
    </source>
</evidence>
<dbReference type="PANTHER" id="PTHR20961:SF148">
    <property type="entry name" value="EGF DOMAIN-SPECIFIC O-LINKED N-ACETYLGLUCOSAMINE TRANSFERASE"/>
    <property type="match status" value="1"/>
</dbReference>
<reference evidence="14" key="1">
    <citation type="submission" date="2017-02" db="UniProtKB">
        <authorList>
            <consortium name="WormBaseParasite"/>
        </authorList>
    </citation>
    <scope>IDENTIFICATION</scope>
</reference>
<evidence type="ECO:0000256" key="2">
    <source>
        <dbReference type="ARBA" id="ARBA00022676"/>
    </source>
</evidence>
<dbReference type="GO" id="GO:0005788">
    <property type="term" value="C:endoplasmic reticulum lumen"/>
    <property type="evidence" value="ECO:0007669"/>
    <property type="project" value="TreeGrafter"/>
</dbReference>
<evidence type="ECO:0000256" key="9">
    <source>
        <dbReference type="ARBA" id="ARBA00048317"/>
    </source>
</evidence>
<protein>
    <recommendedName>
        <fullName evidence="7">EGF domain-specific O-linked N-acetylglucosamine transferase</fullName>
        <ecNumber evidence="1">2.4.1.255</ecNumber>
    </recommendedName>
    <alternativeName>
        <fullName evidence="8">Extracellular O-linked N-acetylglucosamine transferase</fullName>
    </alternativeName>
</protein>
<dbReference type="STRING" id="51028.A0A0N4VKS6"/>
<evidence type="ECO:0000313" key="12">
    <source>
        <dbReference type="EMBL" id="VDD96021.1"/>
    </source>
</evidence>
<proteinExistence type="predicted"/>
<dbReference type="WBParaSite" id="EVEC_0001146401-mRNA-1">
    <property type="protein sequence ID" value="EVEC_0001146401-mRNA-1"/>
    <property type="gene ID" value="EVEC_0001146401"/>
</dbReference>
<evidence type="ECO:0000256" key="1">
    <source>
        <dbReference type="ARBA" id="ARBA00011970"/>
    </source>
</evidence>
<evidence type="ECO:0000256" key="6">
    <source>
        <dbReference type="ARBA" id="ARBA00023180"/>
    </source>
</evidence>
<evidence type="ECO:0000256" key="10">
    <source>
        <dbReference type="ARBA" id="ARBA00049432"/>
    </source>
</evidence>
<name>A0A0N4VKS6_ENTVE</name>
<dbReference type="EC" id="2.4.1.255" evidence="1"/>
<reference evidence="12 13" key="2">
    <citation type="submission" date="2018-10" db="EMBL/GenBank/DDBJ databases">
        <authorList>
            <consortium name="Pathogen Informatics"/>
        </authorList>
    </citation>
    <scope>NUCLEOTIDE SEQUENCE [LARGE SCALE GENOMIC DNA]</scope>
</reference>
<dbReference type="InterPro" id="IPR049625">
    <property type="entry name" value="Glyco_transf_61_cat"/>
</dbReference>
<evidence type="ECO:0000256" key="5">
    <source>
        <dbReference type="ARBA" id="ARBA00022824"/>
    </source>
</evidence>
<evidence type="ECO:0000256" key="8">
    <source>
        <dbReference type="ARBA" id="ARBA00042574"/>
    </source>
</evidence>
<dbReference type="PANTHER" id="PTHR20961">
    <property type="entry name" value="GLYCOSYLTRANSFERASE"/>
    <property type="match status" value="1"/>
</dbReference>
<dbReference type="InterPro" id="IPR007657">
    <property type="entry name" value="Glycosyltransferase_61"/>
</dbReference>
<evidence type="ECO:0000259" key="11">
    <source>
        <dbReference type="Pfam" id="PF04577"/>
    </source>
</evidence>
<keyword evidence="6" id="KW-0325">Glycoprotein</keyword>
<comment type="catalytic activity">
    <reaction evidence="10">
        <text>L-threonyl-[protein] + UDP-N-acetyl-alpha-D-glucosamine = 3-O-(N-acetyl-beta-D-glucosaminyl)-L-threonyl-[protein] + UDP + H(+)</text>
        <dbReference type="Rhea" id="RHEA:48908"/>
        <dbReference type="Rhea" id="RHEA-COMP:11060"/>
        <dbReference type="Rhea" id="RHEA-COMP:12252"/>
        <dbReference type="ChEBI" id="CHEBI:15378"/>
        <dbReference type="ChEBI" id="CHEBI:30013"/>
        <dbReference type="ChEBI" id="CHEBI:57705"/>
        <dbReference type="ChEBI" id="CHEBI:58223"/>
        <dbReference type="ChEBI" id="CHEBI:90840"/>
        <dbReference type="EC" id="2.4.1.255"/>
    </reaction>
</comment>
<keyword evidence="3" id="KW-0808">Transferase</keyword>
<dbReference type="GO" id="GO:0097363">
    <property type="term" value="F:protein O-acetylglucosaminyltransferase activity"/>
    <property type="evidence" value="ECO:0007669"/>
    <property type="project" value="UniProtKB-EC"/>
</dbReference>
<evidence type="ECO:0000256" key="3">
    <source>
        <dbReference type="ARBA" id="ARBA00022679"/>
    </source>
</evidence>
<evidence type="ECO:0000256" key="7">
    <source>
        <dbReference type="ARBA" id="ARBA00040944"/>
    </source>
</evidence>
<keyword evidence="4" id="KW-0732">Signal</keyword>
<evidence type="ECO:0000313" key="13">
    <source>
        <dbReference type="Proteomes" id="UP000274131"/>
    </source>
</evidence>
<dbReference type="Proteomes" id="UP000274131">
    <property type="component" value="Unassembled WGS sequence"/>
</dbReference>
<keyword evidence="2" id="KW-0328">Glycosyltransferase</keyword>
<sequence length="149" mass="17518">MMVEILRALQELPNVVVQKVDYNRKFPFINQLETTHNSDILMSMHGSGLTHLLFLPDWATVFEIYNCEDVYCYSDLARLRGIKYFTWENRTKIKSIGESIHPQTGKSHPKFVNYYVDVDELIRLVKQVHRVTTDDQLMMNQVVRLVLVD</sequence>
<dbReference type="EMBL" id="UXUI01011177">
    <property type="protein sequence ID" value="VDD96021.1"/>
    <property type="molecule type" value="Genomic_DNA"/>
</dbReference>
<organism evidence="14">
    <name type="scientific">Enterobius vermicularis</name>
    <name type="common">Human pinworm</name>
    <dbReference type="NCBI Taxonomy" id="51028"/>
    <lineage>
        <taxon>Eukaryota</taxon>
        <taxon>Metazoa</taxon>
        <taxon>Ecdysozoa</taxon>
        <taxon>Nematoda</taxon>
        <taxon>Chromadorea</taxon>
        <taxon>Rhabditida</taxon>
        <taxon>Spirurina</taxon>
        <taxon>Oxyuridomorpha</taxon>
        <taxon>Oxyuroidea</taxon>
        <taxon>Oxyuridae</taxon>
        <taxon>Enterobius</taxon>
    </lineage>
</organism>